<dbReference type="GO" id="GO:0004867">
    <property type="term" value="F:serine-type endopeptidase inhibitor activity"/>
    <property type="evidence" value="ECO:0007669"/>
    <property type="project" value="InterPro"/>
</dbReference>
<name>Q4RM07_TETNG</name>
<organism evidence="4">
    <name type="scientific">Tetraodon nigroviridis</name>
    <name type="common">Spotted green pufferfish</name>
    <name type="synonym">Chelonodon nigroviridis</name>
    <dbReference type="NCBI Taxonomy" id="99883"/>
    <lineage>
        <taxon>Eukaryota</taxon>
        <taxon>Metazoa</taxon>
        <taxon>Chordata</taxon>
        <taxon>Craniata</taxon>
        <taxon>Vertebrata</taxon>
        <taxon>Euteleostomi</taxon>
        <taxon>Actinopterygii</taxon>
        <taxon>Neopterygii</taxon>
        <taxon>Teleostei</taxon>
        <taxon>Neoteleostei</taxon>
        <taxon>Acanthomorphata</taxon>
        <taxon>Eupercaria</taxon>
        <taxon>Tetraodontiformes</taxon>
        <taxon>Tetradontoidea</taxon>
        <taxon>Tetraodontidae</taxon>
        <taxon>Tetraodon</taxon>
    </lineage>
</organism>
<dbReference type="EMBL" id="CAAE01015019">
    <property type="protein sequence ID" value="CAG10575.1"/>
    <property type="molecule type" value="Genomic_DNA"/>
</dbReference>
<feature type="domain" description="Serpin" evidence="3">
    <location>
        <begin position="40"/>
        <end position="291"/>
    </location>
</feature>
<keyword evidence="2" id="KW-0732">Signal</keyword>
<evidence type="ECO:0000313" key="4">
    <source>
        <dbReference type="EMBL" id="CAG10575.1"/>
    </source>
</evidence>
<evidence type="ECO:0000259" key="3">
    <source>
        <dbReference type="SMART" id="SM00093"/>
    </source>
</evidence>
<gene>
    <name evidence="4" type="ORF">GSTENG00032260001</name>
</gene>
<dbReference type="InterPro" id="IPR023795">
    <property type="entry name" value="Serpin_CS"/>
</dbReference>
<dbReference type="SMART" id="SM00093">
    <property type="entry name" value="SERPIN"/>
    <property type="match status" value="1"/>
</dbReference>
<accession>Q4RM07</accession>
<feature type="chain" id="PRO_5004242440" evidence="2">
    <location>
        <begin position="17"/>
        <end position="294"/>
    </location>
</feature>
<dbReference type="AlphaFoldDB" id="Q4RM07"/>
<proteinExistence type="inferred from homology"/>
<dbReference type="KEGG" id="tng:GSTEN00032260G001"/>
<comment type="caution">
    <text evidence="4">The sequence shown here is derived from an EMBL/GenBank/DDBJ whole genome shotgun (WGS) entry which is preliminary data.</text>
</comment>
<dbReference type="FunFam" id="3.30.497.10:FF:000001">
    <property type="entry name" value="Serine protease inhibitor"/>
    <property type="match status" value="1"/>
</dbReference>
<sequence length="294" mass="33053">MKIGLVFFVTSMFICAHTHRLHLPSATISDLSFKNVDFAMNLYRKISSFHDKNIFFSPLSISASFAALLMGSDGVTYEEILEGLNLHQLEQDGQPEVIPGLFKLLSDNITQNGSLQLEQGMALFINTDFMVEKTFNEQLKTFFDADIKSANFADSMGTVKLINEYFKSKTHDKISDVVSSVDKLEVNLPKFKMEQSYRLHEILPDVGMASIFDNSANLTKLSKDQGLKVSEVLHKAVIEVDETGTIAAAVTAVGITPFSLPRTFFVNRPFFFFIYHEKTNCMLFMGRVIDPTKD</sequence>
<dbReference type="PANTHER" id="PTHR11461">
    <property type="entry name" value="SERINE PROTEASE INHIBITOR, SERPIN"/>
    <property type="match status" value="1"/>
</dbReference>
<evidence type="ECO:0000256" key="1">
    <source>
        <dbReference type="RuleBase" id="RU000411"/>
    </source>
</evidence>
<dbReference type="SUPFAM" id="SSF56574">
    <property type="entry name" value="Serpins"/>
    <property type="match status" value="1"/>
</dbReference>
<comment type="similarity">
    <text evidence="1">Belongs to the serpin family.</text>
</comment>
<dbReference type="InterPro" id="IPR000215">
    <property type="entry name" value="Serpin_fam"/>
</dbReference>
<dbReference type="Gene3D" id="2.10.310.10">
    <property type="entry name" value="Serpins superfamily"/>
    <property type="match status" value="1"/>
</dbReference>
<dbReference type="Gene3D" id="3.30.497.10">
    <property type="entry name" value="Antithrombin, subunit I, domain 2"/>
    <property type="match status" value="1"/>
</dbReference>
<dbReference type="InterPro" id="IPR036186">
    <property type="entry name" value="Serpin_sf"/>
</dbReference>
<dbReference type="FunFam" id="2.10.310.10:FF:000001">
    <property type="entry name" value="Serpin family A member 1"/>
    <property type="match status" value="1"/>
</dbReference>
<feature type="signal peptide" evidence="2">
    <location>
        <begin position="1"/>
        <end position="16"/>
    </location>
</feature>
<evidence type="ECO:0000256" key="2">
    <source>
        <dbReference type="SAM" id="SignalP"/>
    </source>
</evidence>
<dbReference type="InterPro" id="IPR042178">
    <property type="entry name" value="Serpin_sf_1"/>
</dbReference>
<reference evidence="4" key="1">
    <citation type="journal article" date="2004" name="Nature">
        <title>Genome duplication in the teleost fish Tetraodon nigroviridis reveals the early vertebrate proto-karyotype.</title>
        <authorList>
            <person name="Jaillon O."/>
            <person name="Aury J.-M."/>
            <person name="Brunet F."/>
            <person name="Petit J.-L."/>
            <person name="Stange-Thomann N."/>
            <person name="Mauceli E."/>
            <person name="Bouneau L."/>
            <person name="Fischer C."/>
            <person name="Ozouf-Costaz C."/>
            <person name="Bernot A."/>
            <person name="Nicaud S."/>
            <person name="Jaffe D."/>
            <person name="Fisher S."/>
            <person name="Lutfalla G."/>
            <person name="Dossat C."/>
            <person name="Segurens B."/>
            <person name="Dasilva C."/>
            <person name="Salanoubat M."/>
            <person name="Levy M."/>
            <person name="Boudet N."/>
            <person name="Castellano S."/>
            <person name="Anthouard V."/>
            <person name="Jubin C."/>
            <person name="Castelli V."/>
            <person name="Katinka M."/>
            <person name="Vacherie B."/>
            <person name="Biemont C."/>
            <person name="Skalli Z."/>
            <person name="Cattolico L."/>
            <person name="Poulain J."/>
            <person name="De Berardinis V."/>
            <person name="Cruaud C."/>
            <person name="Duprat S."/>
            <person name="Brottier P."/>
            <person name="Coutanceau J.-P."/>
            <person name="Gouzy J."/>
            <person name="Parra G."/>
            <person name="Lardier G."/>
            <person name="Chapple C."/>
            <person name="McKernan K.J."/>
            <person name="McEwan P."/>
            <person name="Bosak S."/>
            <person name="Kellis M."/>
            <person name="Volff J.-N."/>
            <person name="Guigo R."/>
            <person name="Zody M.C."/>
            <person name="Mesirov J."/>
            <person name="Lindblad-Toh K."/>
            <person name="Birren B."/>
            <person name="Nusbaum C."/>
            <person name="Kahn D."/>
            <person name="Robinson-Rechavi M."/>
            <person name="Laudet V."/>
            <person name="Schachter V."/>
            <person name="Quetier F."/>
            <person name="Saurin W."/>
            <person name="Scarpelli C."/>
            <person name="Wincker P."/>
            <person name="Lander E.S."/>
            <person name="Weissenbach J."/>
            <person name="Roest Crollius H."/>
        </authorList>
    </citation>
    <scope>NUCLEOTIDE SEQUENCE [LARGE SCALE GENOMIC DNA]</scope>
</reference>
<dbReference type="GO" id="GO:0005615">
    <property type="term" value="C:extracellular space"/>
    <property type="evidence" value="ECO:0007669"/>
    <property type="project" value="InterPro"/>
</dbReference>
<dbReference type="InterPro" id="IPR023796">
    <property type="entry name" value="Serpin_dom"/>
</dbReference>
<dbReference type="PROSITE" id="PS00284">
    <property type="entry name" value="SERPIN"/>
    <property type="match status" value="1"/>
</dbReference>
<reference evidence="4" key="2">
    <citation type="submission" date="2004-02" db="EMBL/GenBank/DDBJ databases">
        <authorList>
            <consortium name="Genoscope"/>
            <consortium name="Whitehead Institute Centre for Genome Research"/>
        </authorList>
    </citation>
    <scope>NUCLEOTIDE SEQUENCE</scope>
</reference>
<dbReference type="Pfam" id="PF00079">
    <property type="entry name" value="Serpin"/>
    <property type="match status" value="1"/>
</dbReference>
<protein>
    <submittedName>
        <fullName evidence="4">(spotted green pufferfish) hypothetical protein</fullName>
    </submittedName>
</protein>
<dbReference type="OrthoDB" id="10063692at2759"/>
<dbReference type="PANTHER" id="PTHR11461:SF191">
    <property type="entry name" value="PROTEIN Z-DEPENDENT PROTEASE INHIBITOR"/>
    <property type="match status" value="1"/>
</dbReference>